<protein>
    <submittedName>
        <fullName evidence="3">Alpha/beta hydrolase</fullName>
    </submittedName>
</protein>
<proteinExistence type="predicted"/>
<organism evidence="3">
    <name type="scientific">Herbiconiux sp. A18JL235</name>
    <dbReference type="NCBI Taxonomy" id="3152363"/>
    <lineage>
        <taxon>Bacteria</taxon>
        <taxon>Bacillati</taxon>
        <taxon>Actinomycetota</taxon>
        <taxon>Actinomycetes</taxon>
        <taxon>Micrococcales</taxon>
        <taxon>Microbacteriaceae</taxon>
        <taxon>Herbiconiux</taxon>
    </lineage>
</organism>
<dbReference type="PROSITE" id="PS51257">
    <property type="entry name" value="PROKAR_LIPOPROTEIN"/>
    <property type="match status" value="1"/>
</dbReference>
<feature type="domain" description="DUF1023" evidence="2">
    <location>
        <begin position="167"/>
        <end position="324"/>
    </location>
</feature>
<evidence type="ECO:0000313" key="3">
    <source>
        <dbReference type="EMBL" id="XDI03771.1"/>
    </source>
</evidence>
<dbReference type="EMBL" id="CP162511">
    <property type="protein sequence ID" value="XDI03771.1"/>
    <property type="molecule type" value="Genomic_DNA"/>
</dbReference>
<dbReference type="Pfam" id="PF06259">
    <property type="entry name" value="Abhydrolase_8"/>
    <property type="match status" value="1"/>
</dbReference>
<dbReference type="RefSeq" id="WP_368496189.1">
    <property type="nucleotide sequence ID" value="NZ_CP162511.1"/>
</dbReference>
<dbReference type="GO" id="GO:0016787">
    <property type="term" value="F:hydrolase activity"/>
    <property type="evidence" value="ECO:0007669"/>
    <property type="project" value="UniProtKB-KW"/>
</dbReference>
<reference evidence="3" key="1">
    <citation type="submission" date="2024-05" db="EMBL/GenBank/DDBJ databases">
        <title>Herbiconiux sp. A18JL235.</title>
        <authorList>
            <person name="Zhang G."/>
        </authorList>
    </citation>
    <scope>NUCLEOTIDE SEQUENCE</scope>
    <source>
        <strain evidence="3">A18JL235</strain>
    </source>
</reference>
<dbReference type="InterPro" id="IPR029058">
    <property type="entry name" value="AB_hydrolase_fold"/>
</dbReference>
<evidence type="ECO:0000259" key="2">
    <source>
        <dbReference type="Pfam" id="PF06259"/>
    </source>
</evidence>
<accession>A0AB39BC89</accession>
<dbReference type="SUPFAM" id="SSF53474">
    <property type="entry name" value="alpha/beta-Hydrolases"/>
    <property type="match status" value="1"/>
</dbReference>
<feature type="compositionally biased region" description="Polar residues" evidence="1">
    <location>
        <begin position="429"/>
        <end position="438"/>
    </location>
</feature>
<gene>
    <name evidence="3" type="ORF">ABFY20_10445</name>
</gene>
<dbReference type="InterPro" id="IPR010427">
    <property type="entry name" value="DUF1023"/>
</dbReference>
<name>A0AB39BC89_9MICO</name>
<evidence type="ECO:0000256" key="1">
    <source>
        <dbReference type="SAM" id="MobiDB-lite"/>
    </source>
</evidence>
<dbReference type="Gene3D" id="3.40.50.1820">
    <property type="entry name" value="alpha/beta hydrolase"/>
    <property type="match status" value="1"/>
</dbReference>
<keyword evidence="3" id="KW-0378">Hydrolase</keyword>
<feature type="region of interest" description="Disordered" evidence="1">
    <location>
        <begin position="412"/>
        <end position="438"/>
    </location>
</feature>
<sequence>MRRWRGRRAVAVIVGLVVGCMAVLVGPGIDAQPVDADLATLLSLPDDEIDEFLVTHEGVIFALLDEHPDEVAEWWGDLGDTARAALIASNPAIVGNLHGVDYASRDEANRARLADRLDAAGKATAAHPDDTRAALLYAALSAIHGATKGTHDPERHLVQLTDDVPPLASVAVGDLDTAQQVTFAVPGMGTYSTDMQLWTVAAENIHRAQGRAGASPDRAVVAWIGYEVPPPGLDATEGSYAARGAPRLSSDILALRAARKGTGLDTVSVIAHSYGTTTAANALAASELDVFSFVMLGSAGVEYRVGSVRSLSAAHVYAGEAAADDKAFLGRVARIDPRTPSFGAMIIGTDGDPSRGLVGVTGHEPVLHSSYNDDPTSKAWTTYDDPVERENLYREHMRSFGYLDTGTESLENAARASSRPVRVPGTSIGPASTPATAG</sequence>
<dbReference type="AlphaFoldDB" id="A0AB39BC89"/>